<evidence type="ECO:0000313" key="5">
    <source>
        <dbReference type="Proteomes" id="UP000664382"/>
    </source>
</evidence>
<reference evidence="4" key="1">
    <citation type="submission" date="2021-03" db="EMBL/GenBank/DDBJ databases">
        <title>Leucobacter chromiisoli sp. nov., isolated from chromium-containing soil of chemical plant.</title>
        <authorList>
            <person name="Xu Z."/>
        </authorList>
    </citation>
    <scope>NUCLEOTIDE SEQUENCE</scope>
    <source>
        <strain evidence="4">S27</strain>
    </source>
</reference>
<sequence length="382" mass="40370">MPATTSCTAPVRGGEQVRREQGLPAASFDLLRAADLMRPMLRAGFQFRLFARQPRLSKIAGRLLAVLAGGGRRPSAEAAQRAVVARVETAQPRLLVIGGGVSGLTAALAAADAGTEVTLVDQEMIGGRGRVRTEAVVDERGAERSPGELVDELLRAARAHARIHLLQGLALGWIDGLVPVVDERSRTRFELRPDALVLATGGYEVPLMVPGHDLPGVMLADGALRLADIELVRPGRRAVVVADARGEAVAERLRRRGVTVAAIVPSAQLRRVTGWSRATGVRTTGSPSRIRADLVCVAGPRRPAEELLLHLAYAESGSHELVRSDRPDPGARVAVVGSATGEVSYSLADVRFAALAVAEPSGVGHDGRRAASREEKTSTTSE</sequence>
<dbReference type="InterPro" id="IPR051691">
    <property type="entry name" value="Metab_Enz_Cyan_OpOx_G3PDH"/>
</dbReference>
<keyword evidence="5" id="KW-1185">Reference proteome</keyword>
<evidence type="ECO:0000256" key="2">
    <source>
        <dbReference type="SAM" id="MobiDB-lite"/>
    </source>
</evidence>
<dbReference type="PANTHER" id="PTHR42949">
    <property type="entry name" value="ANAEROBIC GLYCEROL-3-PHOSPHATE DEHYDROGENASE SUBUNIT B"/>
    <property type="match status" value="1"/>
</dbReference>
<keyword evidence="1" id="KW-0560">Oxidoreductase</keyword>
<dbReference type="InterPro" id="IPR023753">
    <property type="entry name" value="FAD/NAD-binding_dom"/>
</dbReference>
<feature type="region of interest" description="Disordered" evidence="2">
    <location>
        <begin position="360"/>
        <end position="382"/>
    </location>
</feature>
<dbReference type="PANTHER" id="PTHR42949:SF3">
    <property type="entry name" value="ANAEROBIC GLYCEROL-3-PHOSPHATE DEHYDROGENASE SUBUNIT B"/>
    <property type="match status" value="1"/>
</dbReference>
<dbReference type="PRINTS" id="PR00368">
    <property type="entry name" value="FADPNR"/>
</dbReference>
<dbReference type="Gene3D" id="3.50.50.60">
    <property type="entry name" value="FAD/NAD(P)-binding domain"/>
    <property type="match status" value="1"/>
</dbReference>
<evidence type="ECO:0000259" key="3">
    <source>
        <dbReference type="Pfam" id="PF07992"/>
    </source>
</evidence>
<dbReference type="Pfam" id="PF07992">
    <property type="entry name" value="Pyr_redox_2"/>
    <property type="match status" value="1"/>
</dbReference>
<comment type="caution">
    <text evidence="4">The sequence shown here is derived from an EMBL/GenBank/DDBJ whole genome shotgun (WGS) entry which is preliminary data.</text>
</comment>
<gene>
    <name evidence="4" type="ORF">J4H92_03285</name>
</gene>
<name>A0A939S7G8_9MICO</name>
<dbReference type="PRINTS" id="PR00469">
    <property type="entry name" value="PNDRDTASEII"/>
</dbReference>
<feature type="domain" description="FAD/NAD(P)-binding" evidence="3">
    <location>
        <begin position="93"/>
        <end position="213"/>
    </location>
</feature>
<dbReference type="SUPFAM" id="SSF51905">
    <property type="entry name" value="FAD/NAD(P)-binding domain"/>
    <property type="match status" value="1"/>
</dbReference>
<accession>A0A939S7G8</accession>
<feature type="compositionally biased region" description="Basic and acidic residues" evidence="2">
    <location>
        <begin position="365"/>
        <end position="382"/>
    </location>
</feature>
<organism evidence="4 5">
    <name type="scientific">Leucobacter weissii</name>
    <dbReference type="NCBI Taxonomy" id="1983706"/>
    <lineage>
        <taxon>Bacteria</taxon>
        <taxon>Bacillati</taxon>
        <taxon>Actinomycetota</taxon>
        <taxon>Actinomycetes</taxon>
        <taxon>Micrococcales</taxon>
        <taxon>Microbacteriaceae</taxon>
        <taxon>Leucobacter</taxon>
    </lineage>
</organism>
<protein>
    <submittedName>
        <fullName evidence="4">FAD-dependent oxidoreductase</fullName>
    </submittedName>
</protein>
<evidence type="ECO:0000313" key="4">
    <source>
        <dbReference type="EMBL" id="MBO1900971.1"/>
    </source>
</evidence>
<dbReference type="EMBL" id="JAGDYM010000004">
    <property type="protein sequence ID" value="MBO1900971.1"/>
    <property type="molecule type" value="Genomic_DNA"/>
</dbReference>
<dbReference type="GO" id="GO:0016491">
    <property type="term" value="F:oxidoreductase activity"/>
    <property type="evidence" value="ECO:0007669"/>
    <property type="project" value="UniProtKB-KW"/>
</dbReference>
<dbReference type="Proteomes" id="UP000664382">
    <property type="component" value="Unassembled WGS sequence"/>
</dbReference>
<evidence type="ECO:0000256" key="1">
    <source>
        <dbReference type="ARBA" id="ARBA00023002"/>
    </source>
</evidence>
<proteinExistence type="predicted"/>
<dbReference type="AlphaFoldDB" id="A0A939S7G8"/>
<dbReference type="InterPro" id="IPR036188">
    <property type="entry name" value="FAD/NAD-bd_sf"/>
</dbReference>